<evidence type="ECO:0000313" key="3">
    <source>
        <dbReference type="EMBL" id="GAA1978893.1"/>
    </source>
</evidence>
<feature type="transmembrane region" description="Helical" evidence="2">
    <location>
        <begin position="144"/>
        <end position="165"/>
    </location>
</feature>
<dbReference type="Proteomes" id="UP001499854">
    <property type="component" value="Unassembled WGS sequence"/>
</dbReference>
<feature type="transmembrane region" description="Helical" evidence="2">
    <location>
        <begin position="172"/>
        <end position="193"/>
    </location>
</feature>
<dbReference type="RefSeq" id="WP_344659039.1">
    <property type="nucleotide sequence ID" value="NZ_BAAAQM010000025.1"/>
</dbReference>
<sequence>MTAVDTAPRAPRAVFVAPGRLVRLEARRNAMLLLLPLVVAMFWFDTYQTAMATPNVWGTRGYIFQRHLLFDFAPFIAGAAAWSGSRDSRRDMLDMVTITSRPRWVTLLASLSATIGWALLGYAVCVAALYSAIAGRHPFGTVPWWPLVVGAASVIVLCALGFVAGVFFPGRFAAPVIAIIALLLVEVGSRSVAVSNRSSYALLSPTNAESQTVTLFPDLGLFYPDSPDLSIVQVMFLIGITVVLLGLMGLPAVAGGPRLRVIAALAAVAGLALTGTAVHLAGTAQATATGMMSVPALHQSAEDQPIVYHPVCTGAAIPVCVHPAFAPPGSGQPAHPTTTARPCAPGWCSSWRWRPSHCSARGTPSGTSIPRQQFVSSRSAPSDSDAVQPPTSGRGMVNSPDSGSAASPTTTGAGRRSAGGGRTPRTAGTRRPAGVDTPALAHRSGTP</sequence>
<keyword evidence="4" id="KW-1185">Reference proteome</keyword>
<feature type="compositionally biased region" description="Low complexity" evidence="1">
    <location>
        <begin position="423"/>
        <end position="434"/>
    </location>
</feature>
<evidence type="ECO:0000256" key="1">
    <source>
        <dbReference type="SAM" id="MobiDB-lite"/>
    </source>
</evidence>
<keyword evidence="2" id="KW-1133">Transmembrane helix</keyword>
<feature type="transmembrane region" description="Helical" evidence="2">
    <location>
        <begin position="62"/>
        <end position="83"/>
    </location>
</feature>
<feature type="compositionally biased region" description="Polar residues" evidence="1">
    <location>
        <begin position="362"/>
        <end position="382"/>
    </location>
</feature>
<comment type="caution">
    <text evidence="3">The sequence shown here is derived from an EMBL/GenBank/DDBJ whole genome shotgun (WGS) entry which is preliminary data.</text>
</comment>
<feature type="transmembrane region" description="Helical" evidence="2">
    <location>
        <begin position="104"/>
        <end position="132"/>
    </location>
</feature>
<feature type="transmembrane region" description="Helical" evidence="2">
    <location>
        <begin position="231"/>
        <end position="254"/>
    </location>
</feature>
<keyword evidence="2" id="KW-0812">Transmembrane</keyword>
<accession>A0ABN2S1Y2</accession>
<keyword evidence="2" id="KW-0472">Membrane</keyword>
<dbReference type="EMBL" id="BAAAQM010000025">
    <property type="protein sequence ID" value="GAA1978893.1"/>
    <property type="molecule type" value="Genomic_DNA"/>
</dbReference>
<protein>
    <submittedName>
        <fullName evidence="3">Uncharacterized protein</fullName>
    </submittedName>
</protein>
<feature type="region of interest" description="Disordered" evidence="1">
    <location>
        <begin position="357"/>
        <end position="447"/>
    </location>
</feature>
<organism evidence="3 4">
    <name type="scientific">Catenulispora subtropica</name>
    <dbReference type="NCBI Taxonomy" id="450798"/>
    <lineage>
        <taxon>Bacteria</taxon>
        <taxon>Bacillati</taxon>
        <taxon>Actinomycetota</taxon>
        <taxon>Actinomycetes</taxon>
        <taxon>Catenulisporales</taxon>
        <taxon>Catenulisporaceae</taxon>
        <taxon>Catenulispora</taxon>
    </lineage>
</organism>
<name>A0ABN2S1Y2_9ACTN</name>
<evidence type="ECO:0000313" key="4">
    <source>
        <dbReference type="Proteomes" id="UP001499854"/>
    </source>
</evidence>
<feature type="transmembrane region" description="Helical" evidence="2">
    <location>
        <begin position="30"/>
        <end position="50"/>
    </location>
</feature>
<evidence type="ECO:0000256" key="2">
    <source>
        <dbReference type="SAM" id="Phobius"/>
    </source>
</evidence>
<feature type="transmembrane region" description="Helical" evidence="2">
    <location>
        <begin position="261"/>
        <end position="282"/>
    </location>
</feature>
<gene>
    <name evidence="3" type="ORF">GCM10009838_44770</name>
</gene>
<reference evidence="3 4" key="1">
    <citation type="journal article" date="2019" name="Int. J. Syst. Evol. Microbiol.">
        <title>The Global Catalogue of Microorganisms (GCM) 10K type strain sequencing project: providing services to taxonomists for standard genome sequencing and annotation.</title>
        <authorList>
            <consortium name="The Broad Institute Genomics Platform"/>
            <consortium name="The Broad Institute Genome Sequencing Center for Infectious Disease"/>
            <person name="Wu L."/>
            <person name="Ma J."/>
        </authorList>
    </citation>
    <scope>NUCLEOTIDE SEQUENCE [LARGE SCALE GENOMIC DNA]</scope>
    <source>
        <strain evidence="3 4">JCM 16013</strain>
    </source>
</reference>
<proteinExistence type="predicted"/>